<reference evidence="2 3" key="2">
    <citation type="journal article" date="1993" name="J. Gen. Virol.">
        <title>Nucleotide sequence and transcriptional analysis of the p10 gene of Spodoptera exigua nuclear polyhedrosis virus.</title>
        <authorList>
            <person name="Zuidema D."/>
            <person name="van Oers M.M."/>
            <person name="van Strien E.A."/>
            <person name="Caballero P.C."/>
            <person name="Klok E.J."/>
            <person name="Goldbach R.W."/>
            <person name="Vlak J.M."/>
        </authorList>
    </citation>
    <scope>NUCLEOTIDE SEQUENCE [LARGE SCALE GENOMIC DNA]</scope>
</reference>
<dbReference type="GeneID" id="2715835"/>
<reference evidence="2 3" key="4">
    <citation type="journal article" date="1997" name="J. Gen. Virol.">
        <title>Characterization of a putative Spodoptera exigua multicapsid nucleopolyhedrovirus helicase gene.</title>
        <authorList>
            <person name="Heldens J.G."/>
            <person name="Liu Y."/>
            <person name="Zuidema D."/>
            <person name="Goldbach R.W."/>
            <person name="Vlak J.M."/>
        </authorList>
    </citation>
    <scope>NUCLEOTIDE SEQUENCE [LARGE SCALE GENOMIC DNA]</scope>
</reference>
<protein>
    <submittedName>
        <fullName evidence="2">ORF15</fullName>
    </submittedName>
</protein>
<name>Q9J8C0_NPVSE</name>
<dbReference type="RefSeq" id="NP_037775.1">
    <property type="nucleotide sequence ID" value="NC_002169.1"/>
</dbReference>
<dbReference type="OrthoDB" id="26028at10239"/>
<reference evidence="2 3" key="6">
    <citation type="journal article" date="1999" name="J. Gen. Virol.">
        <title>Sequence and organization of the Spodoptera exigua multicapsid nucleopolyhedrovirus genome.</title>
        <authorList>
            <person name="IJkel W.F."/>
            <person name="van Strien E.A."/>
            <person name="Heldens J.G."/>
            <person name="Broer R."/>
            <person name="Zuidema D."/>
            <person name="Goldbach R.W."/>
            <person name="Vlak J.M."/>
        </authorList>
    </citation>
    <scope>NUCLEOTIDE SEQUENCE [LARGE SCALE GENOMIC DNA]</scope>
</reference>
<reference evidence="2 3" key="1">
    <citation type="journal article" date="1992" name="J. Gen. Virol.">
        <title>Nucleotide sequence and transcriptional analysis of the polyhedrin gene of Spodoptera exigua nuclear polyhedrosis virus.</title>
        <authorList>
            <person name="van Strien E.A."/>
            <person name="Zuidema D."/>
            <person name="Goldbach R.W."/>
            <person name="Vlak J.M."/>
        </authorList>
    </citation>
    <scope>NUCLEOTIDE SEQUENCE [LARGE SCALE GENOMIC DNA]</scope>
</reference>
<organismHost>
    <name type="scientific">Lepidoptera</name>
    <name type="common">moths &amp; butterflies</name>
    <dbReference type="NCBI Taxonomy" id="7088"/>
</organismHost>
<reference evidence="2 3" key="5">
    <citation type="journal article" date="1998" name="J. Gen. Virol.">
        <title>Specificity of multiple homologous genomic regions in Spodoptera exigua nucleopolyhedrovirus DNA replication.</title>
        <authorList>
            <person name="Broer R."/>
            <person name="Heldens J.G."/>
            <person name="van Strien E.A."/>
            <person name="Zuidema D."/>
            <person name="Vlak J.M."/>
        </authorList>
    </citation>
    <scope>NUCLEOTIDE SEQUENCE [LARGE SCALE GENOMIC DNA]</scope>
</reference>
<sequence>MPLTLITSAILASYIETTNYTLLAGKAVDNDFDENTLSDKDIDNIFAVIMNEISKIEKSESSDVNYTKIIIGLLVLITLFTLKTKIYRVSTCCWCRKKSLLQRRLTTLDAQPLENITIQELNYNVITDNNTNNNKHHHHHQRPNNDHGSVVEII</sequence>
<dbReference type="EMBL" id="AF169823">
    <property type="protein sequence ID" value="AAF33545.1"/>
    <property type="molecule type" value="Genomic_DNA"/>
</dbReference>
<accession>Q9J8C0</accession>
<proteinExistence type="predicted"/>
<dbReference type="KEGG" id="vg:2715835"/>
<reference evidence="2 3" key="7">
    <citation type="journal article" date="1999" name="Virus Res.">
        <title>Identification, sequence analysis and phylogeny of the lef-2 gene of Helicoverpa armigera single-nucleocapsid baculovirus.</title>
        <authorList>
            <person name="Chen X."/>
            <person name="IJkel W.F."/>
            <person name="Dominy C."/>
            <person name="de Andrade Zanotto P.M."/>
            <person name="Hashimoto Y."/>
            <person name="Faktor O."/>
            <person name="Hayakawa T."/>
            <person name="Wang C."/>
            <person name="Prekumar A."/>
            <person name="Mathavan S."/>
            <person name="Krell P.J."/>
            <person name="Hu Z."/>
            <person name="Vlak J.M."/>
        </authorList>
    </citation>
    <scope>NUCLEOTIDE SEQUENCE [LARGE SCALE GENOMIC DNA]</scope>
</reference>
<feature type="region of interest" description="Disordered" evidence="1">
    <location>
        <begin position="129"/>
        <end position="154"/>
    </location>
</feature>
<dbReference type="Proteomes" id="UP000203151">
    <property type="component" value="Segment"/>
</dbReference>
<evidence type="ECO:0000313" key="3">
    <source>
        <dbReference type="Proteomes" id="UP000203151"/>
    </source>
</evidence>
<reference evidence="2 3" key="3">
    <citation type="journal article" date="1997" name="J. Gen. Virol.">
        <title>Baculoviruses contain a gene for the large subunit of ribonucleotide reductase.</title>
        <authorList>
            <person name="van Strien E.A."/>
            <person name="Faktor O."/>
            <person name="Hu Z.H."/>
            <person name="Zuidema D."/>
            <person name="Goldbach R.W."/>
            <person name="Vlak J.M."/>
        </authorList>
    </citation>
    <scope>NUCLEOTIDE SEQUENCE [LARGE SCALE GENOMIC DNA]</scope>
</reference>
<evidence type="ECO:0000256" key="1">
    <source>
        <dbReference type="SAM" id="MobiDB-lite"/>
    </source>
</evidence>
<evidence type="ECO:0000313" key="2">
    <source>
        <dbReference type="EMBL" id="AAF33545.1"/>
    </source>
</evidence>
<organism evidence="2 3">
    <name type="scientific">Spodoptera exigua nuclear polyhedrosis virus (strain US)</name>
    <name type="common">SeMNPV</name>
    <dbReference type="NCBI Taxonomy" id="31506"/>
    <lineage>
        <taxon>Viruses</taxon>
        <taxon>Viruses incertae sedis</taxon>
        <taxon>Naldaviricetes</taxon>
        <taxon>Lefavirales</taxon>
        <taxon>Baculoviridae</taxon>
        <taxon>Alphabaculovirus</taxon>
        <taxon>Spodoptera exigua multiple nucleopolyhedrovirus</taxon>
    </lineage>
</organism>
<keyword evidence="3" id="KW-1185">Reference proteome</keyword>